<feature type="compositionally biased region" description="Basic and acidic residues" evidence="1">
    <location>
        <begin position="926"/>
        <end position="935"/>
    </location>
</feature>
<dbReference type="Proteomes" id="UP000218334">
    <property type="component" value="Unassembled WGS sequence"/>
</dbReference>
<protein>
    <recommendedName>
        <fullName evidence="4">CxC2-like cysteine cluster KDZ transposase-associated domain-containing protein</fullName>
    </recommendedName>
</protein>
<organism evidence="2 3">
    <name type="scientific">Armillaria solidipes</name>
    <dbReference type="NCBI Taxonomy" id="1076256"/>
    <lineage>
        <taxon>Eukaryota</taxon>
        <taxon>Fungi</taxon>
        <taxon>Dikarya</taxon>
        <taxon>Basidiomycota</taxon>
        <taxon>Agaricomycotina</taxon>
        <taxon>Agaricomycetes</taxon>
        <taxon>Agaricomycetidae</taxon>
        <taxon>Agaricales</taxon>
        <taxon>Marasmiineae</taxon>
        <taxon>Physalacriaceae</taxon>
        <taxon>Armillaria</taxon>
    </lineage>
</organism>
<evidence type="ECO:0000256" key="1">
    <source>
        <dbReference type="SAM" id="MobiDB-lite"/>
    </source>
</evidence>
<dbReference type="AlphaFoldDB" id="A0A2H3BKK0"/>
<feature type="region of interest" description="Disordered" evidence="1">
    <location>
        <begin position="893"/>
        <end position="935"/>
    </location>
</feature>
<gene>
    <name evidence="2" type="ORF">ARMSODRAFT_979736</name>
</gene>
<proteinExistence type="predicted"/>
<sequence>MNGKRCRVGGHSTTYYNDRVELDDDYEVIYSHETAISAMGHVYEDPVFSETATWELGNSWNPMDNHEIALDPTGEWFEEEISADICDSRRRPHSVWKDKYRSEYLDEICQHKGRGDHRAQKECPDCLSHWAVTVGLPEYQCIDCFIDDLWWTGDCFEKTTLCAIGLCIQLNHMSLRVSKSWIKMLMHMKLQWVHLKMLKRGGRAHTDDGVATMKPGELAVLCPSCPRSGINLPEGWDNAPVEYQFLYVLILYPGLGIGWGYFVPKSSFDSYVLNHTSDEDISTCVGFAVLAKADTKFSRGLRYTSVSAVSCARGEFIVTVGNLQKGERYVPMDFVFASALQAFTTLLFGIISYDIACQWFVNLGTCMTGWPSNLKIDGPLKLTPVIPKFHKPAHQVEKHHEFSCNLVKRMGNLDCECPERIWGVHNNLGNSTKTMGPGSRHDVLDDHFGFWNWLKYIGMSVMDRNIQVEGHHGLSANLPLDMVAKWDTICVEWENDRFSKSVENLFHVEGEFLSEKEVEKELELEEEERRHRGGVVCHATSANQFVMLGLELEECQWKIKMIALKHANKTLTEHQGTMLKDQRTVLRTKLKAWEPLRAIYMPGLIQYLLDIGESNGLSLDDTHQNPEEIKLWLPSDIPTDCHLLVCMEGLPSMEDRLHTAQCHDALQGIHHTLRLKLRMVQFKNKNTRGQHATTRSQSIIDGVHQRALAFATKYRVTRMAKMELVGGGEWEDVLKVLQNADIQAYTDPDHIRRGTGRRGTNEDTDEPQREVQASPEDIDIEMEERGAHGGTGETCRMLSWIWLTSTINLYDGTDKNDEILRLEWCRSRAHAKQSQEEVLLFQEEMRDVGCDEALREALTVYACCQRDLQMMLRSSFQETWMKLLEEMDADAATNVEENVADEDVVEENGTESESEGEDGDGDGDGSDVKGSDNEV</sequence>
<name>A0A2H3BKK0_9AGAR</name>
<dbReference type="Pfam" id="PF18758">
    <property type="entry name" value="KDZ"/>
    <property type="match status" value="1"/>
</dbReference>
<evidence type="ECO:0000313" key="3">
    <source>
        <dbReference type="Proteomes" id="UP000218334"/>
    </source>
</evidence>
<feature type="compositionally biased region" description="Acidic residues" evidence="1">
    <location>
        <begin position="898"/>
        <end position="925"/>
    </location>
</feature>
<keyword evidence="3" id="KW-1185">Reference proteome</keyword>
<dbReference type="STRING" id="1076256.A0A2H3BKK0"/>
<accession>A0A2H3BKK0</accession>
<feature type="region of interest" description="Disordered" evidence="1">
    <location>
        <begin position="747"/>
        <end position="777"/>
    </location>
</feature>
<reference evidence="3" key="1">
    <citation type="journal article" date="2017" name="Nat. Ecol. Evol.">
        <title>Genome expansion and lineage-specific genetic innovations in the forest pathogenic fungi Armillaria.</title>
        <authorList>
            <person name="Sipos G."/>
            <person name="Prasanna A.N."/>
            <person name="Walter M.C."/>
            <person name="O'Connor E."/>
            <person name="Balint B."/>
            <person name="Krizsan K."/>
            <person name="Kiss B."/>
            <person name="Hess J."/>
            <person name="Varga T."/>
            <person name="Slot J."/>
            <person name="Riley R."/>
            <person name="Boka B."/>
            <person name="Rigling D."/>
            <person name="Barry K."/>
            <person name="Lee J."/>
            <person name="Mihaltcheva S."/>
            <person name="LaButti K."/>
            <person name="Lipzen A."/>
            <person name="Waldron R."/>
            <person name="Moloney N.M."/>
            <person name="Sperisen C."/>
            <person name="Kredics L."/>
            <person name="Vagvoelgyi C."/>
            <person name="Patrignani A."/>
            <person name="Fitzpatrick D."/>
            <person name="Nagy I."/>
            <person name="Doyle S."/>
            <person name="Anderson J.B."/>
            <person name="Grigoriev I.V."/>
            <person name="Gueldener U."/>
            <person name="Muensterkoetter M."/>
            <person name="Nagy L.G."/>
        </authorList>
    </citation>
    <scope>NUCLEOTIDE SEQUENCE [LARGE SCALE GENOMIC DNA]</scope>
    <source>
        <strain evidence="3">28-4</strain>
    </source>
</reference>
<evidence type="ECO:0008006" key="4">
    <source>
        <dbReference type="Google" id="ProtNLM"/>
    </source>
</evidence>
<dbReference type="EMBL" id="KZ293457">
    <property type="protein sequence ID" value="PBK63586.1"/>
    <property type="molecule type" value="Genomic_DNA"/>
</dbReference>
<evidence type="ECO:0000313" key="2">
    <source>
        <dbReference type="EMBL" id="PBK63586.1"/>
    </source>
</evidence>
<dbReference type="InterPro" id="IPR040521">
    <property type="entry name" value="KDZ"/>
</dbReference>